<keyword evidence="1" id="KW-0472">Membrane</keyword>
<feature type="signal peptide" evidence="2">
    <location>
        <begin position="1"/>
        <end position="21"/>
    </location>
</feature>
<evidence type="ECO:0000313" key="4">
    <source>
        <dbReference type="Proteomes" id="UP000244755"/>
    </source>
</evidence>
<gene>
    <name evidence="3" type="ORF">DA075_24105</name>
</gene>
<keyword evidence="4" id="KW-1185">Reference proteome</keyword>
<proteinExistence type="predicted"/>
<feature type="transmembrane region" description="Helical" evidence="1">
    <location>
        <begin position="109"/>
        <end position="134"/>
    </location>
</feature>
<evidence type="ECO:0000313" key="3">
    <source>
        <dbReference type="EMBL" id="AWB25071.1"/>
    </source>
</evidence>
<feature type="transmembrane region" description="Helical" evidence="1">
    <location>
        <begin position="185"/>
        <end position="205"/>
    </location>
</feature>
<dbReference type="OrthoDB" id="7997213at2"/>
<sequence>MPLGAALAVVALAAAAGVTQASLDAAGFGQWTYGFFADRYPLFFAAIAYGVVRVALLPLVAPKWRGWLGALLGAALVIVLSLHPTYGGLVLRAGFSVGGVAFLSGQPLALAQGLGAVAAASLLGAALGLAALVARGLPRRGSWGRALVRGLLRFLALAWALGVLASARDLGLSGFPRSALSGAQAGLAMGIVLMAFLPHALLGLVRPRASVESTPGRR</sequence>
<protein>
    <submittedName>
        <fullName evidence="3">Uncharacterized protein</fullName>
    </submittedName>
</protein>
<dbReference type="KEGG" id="mee:DA075_24105"/>
<dbReference type="Proteomes" id="UP000244755">
    <property type="component" value="Chromosome 1"/>
</dbReference>
<keyword evidence="1" id="KW-1133">Transmembrane helix</keyword>
<dbReference type="EMBL" id="CP028843">
    <property type="protein sequence ID" value="AWB25071.1"/>
    <property type="molecule type" value="Genomic_DNA"/>
</dbReference>
<feature type="transmembrane region" description="Helical" evidence="1">
    <location>
        <begin position="67"/>
        <end position="89"/>
    </location>
</feature>
<keyword evidence="2" id="KW-0732">Signal</keyword>
<evidence type="ECO:0000256" key="1">
    <source>
        <dbReference type="SAM" id="Phobius"/>
    </source>
</evidence>
<feature type="transmembrane region" description="Helical" evidence="1">
    <location>
        <begin position="40"/>
        <end position="60"/>
    </location>
</feature>
<evidence type="ECO:0000256" key="2">
    <source>
        <dbReference type="SAM" id="SignalP"/>
    </source>
</evidence>
<feature type="chain" id="PRO_5015316642" evidence="2">
    <location>
        <begin position="22"/>
        <end position="218"/>
    </location>
</feature>
<accession>A0A2R4WU56</accession>
<dbReference type="AlphaFoldDB" id="A0A2R4WU56"/>
<keyword evidence="1" id="KW-0812">Transmembrane</keyword>
<name>A0A2R4WU56_9HYPH</name>
<reference evidence="3 4" key="1">
    <citation type="submission" date="2018-04" db="EMBL/GenBank/DDBJ databases">
        <title>Methylobacterium sp. PR1016A genome.</title>
        <authorList>
            <person name="Park W."/>
        </authorList>
    </citation>
    <scope>NUCLEOTIDE SEQUENCE [LARGE SCALE GENOMIC DNA]</scope>
    <source>
        <strain evidence="3 4">PR1016A</strain>
    </source>
</reference>
<feature type="transmembrane region" description="Helical" evidence="1">
    <location>
        <begin position="146"/>
        <end position="165"/>
    </location>
</feature>
<organism evidence="3 4">
    <name type="scientific">Methylobacterium currus</name>
    <dbReference type="NCBI Taxonomy" id="2051553"/>
    <lineage>
        <taxon>Bacteria</taxon>
        <taxon>Pseudomonadati</taxon>
        <taxon>Pseudomonadota</taxon>
        <taxon>Alphaproteobacteria</taxon>
        <taxon>Hyphomicrobiales</taxon>
        <taxon>Methylobacteriaceae</taxon>
        <taxon>Methylobacterium</taxon>
    </lineage>
</organism>